<feature type="transmembrane region" description="Helical" evidence="9">
    <location>
        <begin position="327"/>
        <end position="347"/>
    </location>
</feature>
<keyword evidence="5 9" id="KW-0812">Transmembrane</keyword>
<keyword evidence="3 8" id="KW-1003">Cell membrane</keyword>
<keyword evidence="4 8" id="KW-0762">Sugar transport</keyword>
<comment type="caution">
    <text evidence="11">The sequence shown here is derived from an EMBL/GenBank/DDBJ whole genome shotgun (WGS) entry which is preliminary data.</text>
</comment>
<gene>
    <name evidence="11" type="ORF">QUV98_05860</name>
</gene>
<dbReference type="RefSeq" id="WP_289527651.1">
    <property type="nucleotide sequence ID" value="NZ_JAUDCK010000016.1"/>
</dbReference>
<evidence type="ECO:0000259" key="10">
    <source>
        <dbReference type="PROSITE" id="PS51105"/>
    </source>
</evidence>
<dbReference type="PIRSF" id="PIRSF006351">
    <property type="entry name" value="PTS_EIIC-Cellobiose"/>
    <property type="match status" value="1"/>
</dbReference>
<accession>A0ABT7UI64</accession>
<comment type="subcellular location">
    <subcellularLocation>
        <location evidence="1">Cell membrane</location>
        <topology evidence="1">Multi-pass membrane protein</topology>
    </subcellularLocation>
</comment>
<reference evidence="12" key="1">
    <citation type="submission" date="2023-06" db="EMBL/GenBank/DDBJ databases">
        <title>Identification and characterization of horizontal gene transfer across gut microbiota members of farm animals based on homology search.</title>
        <authorList>
            <person name="Zeman M."/>
            <person name="Kubasova T."/>
            <person name="Jahodarova E."/>
            <person name="Nykrynova M."/>
            <person name="Rychlik I."/>
        </authorList>
    </citation>
    <scope>NUCLEOTIDE SEQUENCE [LARGE SCALE GENOMIC DNA]</scope>
    <source>
        <strain evidence="12">ET341</strain>
    </source>
</reference>
<dbReference type="PANTHER" id="PTHR33989:SF4">
    <property type="entry name" value="PTS SYSTEM N,N'-DIACETYLCHITOBIOSE-SPECIFIC EIIC COMPONENT"/>
    <property type="match status" value="1"/>
</dbReference>
<dbReference type="PANTHER" id="PTHR33989">
    <property type="match status" value="1"/>
</dbReference>
<dbReference type="InterPro" id="IPR004796">
    <property type="entry name" value="PTS_IIC_cello"/>
</dbReference>
<keyword evidence="2 8" id="KW-0813">Transport</keyword>
<dbReference type="InterPro" id="IPR051088">
    <property type="entry name" value="PTS_Sugar-EIIC/EIIB"/>
</dbReference>
<dbReference type="InterPro" id="IPR003352">
    <property type="entry name" value="PTS_EIIC"/>
</dbReference>
<proteinExistence type="predicted"/>
<dbReference type="Pfam" id="PF02378">
    <property type="entry name" value="PTS_EIIC"/>
    <property type="match status" value="1"/>
</dbReference>
<evidence type="ECO:0000256" key="3">
    <source>
        <dbReference type="ARBA" id="ARBA00022475"/>
    </source>
</evidence>
<evidence type="ECO:0000256" key="1">
    <source>
        <dbReference type="ARBA" id="ARBA00004651"/>
    </source>
</evidence>
<keyword evidence="12" id="KW-1185">Reference proteome</keyword>
<dbReference type="PROSITE" id="PS51105">
    <property type="entry name" value="PTS_EIIC_TYPE_3"/>
    <property type="match status" value="1"/>
</dbReference>
<sequence length="468" mass="49743">MDAFADKLGRIGAWAGQNKYLGAIKNAFQNFMPATIAGAIGVLWTNVLITDAVVNGAPQGLGGLIPAVMVLEPINAVFNAIQFCTISCIAIGIVMLIAQEIAEANGETGAFPAVLGFMCWAMVTPTAHAVTGLTAYTDAAGTAVTIGTVLEQAGVDLAGVGTFTGFAGSYMGATGLFTSLIIGILGLEIYNFFRKREGLKIKMPEQVPPGVARAFEVLIPTALTLLVVGVIGWAVQMATGLYFNDVISTYLQEPLQNIIGANIVAVMLMYVLISLFWLVGIHGNNMLAAVKEPIFRPMLYANTTAFTSGARGDEIPNVLNLTMLQMFAEWGGSGVTLGLVIAIFIFGKREDNRAIATLSIVPGLFNINETVTFGIPLVLNPILGIPFILAPVVCIFIGWLLVTIGFCPRIVIEVPWTMPPLLLGFLATGGNFMGAVSQVIVIVVSTLIYIPFVIVYERFQNKQAAEAE</sequence>
<feature type="transmembrane region" description="Helical" evidence="9">
    <location>
        <begin position="110"/>
        <end position="130"/>
    </location>
</feature>
<feature type="transmembrane region" description="Helical" evidence="9">
    <location>
        <begin position="76"/>
        <end position="98"/>
    </location>
</feature>
<feature type="transmembrane region" description="Helical" evidence="9">
    <location>
        <begin position="255"/>
        <end position="279"/>
    </location>
</feature>
<evidence type="ECO:0000256" key="6">
    <source>
        <dbReference type="ARBA" id="ARBA00022989"/>
    </source>
</evidence>
<dbReference type="EMBL" id="JAUDCK010000016">
    <property type="protein sequence ID" value="MDM8195841.1"/>
    <property type="molecule type" value="Genomic_DNA"/>
</dbReference>
<name>A0ABT7UI64_9FIRM</name>
<evidence type="ECO:0000256" key="5">
    <source>
        <dbReference type="ARBA" id="ARBA00022692"/>
    </source>
</evidence>
<dbReference type="InterPro" id="IPR004501">
    <property type="entry name" value="PTS_EIIC_3"/>
</dbReference>
<evidence type="ECO:0000256" key="7">
    <source>
        <dbReference type="ARBA" id="ARBA00023136"/>
    </source>
</evidence>
<keyword evidence="7 8" id="KW-0472">Membrane</keyword>
<feature type="transmembrane region" description="Helical" evidence="9">
    <location>
        <begin position="387"/>
        <end position="412"/>
    </location>
</feature>
<feature type="transmembrane region" description="Helical" evidence="9">
    <location>
        <begin position="353"/>
        <end position="375"/>
    </location>
</feature>
<comment type="function">
    <text evidence="8">The phosphoenolpyruvate-dependent sugar phosphotransferase system (PTS), a major carbohydrate active -transport system, catalyzes the phosphorylation of incoming sugar substrates concomitant with their translocation across the cell membrane.</text>
</comment>
<dbReference type="NCBIfam" id="TIGR00410">
    <property type="entry name" value="lacE"/>
    <property type="match status" value="1"/>
</dbReference>
<organism evidence="11 12">
    <name type="scientific">Massilimicrobiota timonensis</name>
    <dbReference type="NCBI Taxonomy" id="1776392"/>
    <lineage>
        <taxon>Bacteria</taxon>
        <taxon>Bacillati</taxon>
        <taxon>Bacillota</taxon>
        <taxon>Erysipelotrichia</taxon>
        <taxon>Erysipelotrichales</taxon>
        <taxon>Erysipelotrichaceae</taxon>
        <taxon>Massilimicrobiota</taxon>
    </lineage>
</organism>
<evidence type="ECO:0000256" key="2">
    <source>
        <dbReference type="ARBA" id="ARBA00022448"/>
    </source>
</evidence>
<evidence type="ECO:0000256" key="4">
    <source>
        <dbReference type="ARBA" id="ARBA00022597"/>
    </source>
</evidence>
<protein>
    <recommendedName>
        <fullName evidence="8">Permease IIC component</fullName>
    </recommendedName>
</protein>
<evidence type="ECO:0000256" key="9">
    <source>
        <dbReference type="SAM" id="Phobius"/>
    </source>
</evidence>
<evidence type="ECO:0000256" key="8">
    <source>
        <dbReference type="PIRNR" id="PIRNR006351"/>
    </source>
</evidence>
<feature type="transmembrane region" description="Helical" evidence="9">
    <location>
        <begin position="170"/>
        <end position="193"/>
    </location>
</feature>
<feature type="transmembrane region" description="Helical" evidence="9">
    <location>
        <begin position="432"/>
        <end position="456"/>
    </location>
</feature>
<feature type="transmembrane region" description="Helical" evidence="9">
    <location>
        <begin position="214"/>
        <end position="235"/>
    </location>
</feature>
<evidence type="ECO:0000313" key="11">
    <source>
        <dbReference type="EMBL" id="MDM8195841.1"/>
    </source>
</evidence>
<feature type="domain" description="PTS EIIC type-3" evidence="10">
    <location>
        <begin position="4"/>
        <end position="452"/>
    </location>
</feature>
<evidence type="ECO:0000313" key="12">
    <source>
        <dbReference type="Proteomes" id="UP001529275"/>
    </source>
</evidence>
<keyword evidence="6 9" id="KW-1133">Transmembrane helix</keyword>
<dbReference type="Proteomes" id="UP001529275">
    <property type="component" value="Unassembled WGS sequence"/>
</dbReference>